<dbReference type="OrthoDB" id="525039at2"/>
<evidence type="ECO:0000256" key="1">
    <source>
        <dbReference type="ARBA" id="ARBA00022801"/>
    </source>
</evidence>
<feature type="compositionally biased region" description="Low complexity" evidence="2">
    <location>
        <begin position="38"/>
        <end position="60"/>
    </location>
</feature>
<dbReference type="AlphaFoldDB" id="A0A4R6VRQ8"/>
<keyword evidence="4" id="KW-1185">Reference proteome</keyword>
<reference evidence="3 4" key="1">
    <citation type="submission" date="2019-03" db="EMBL/GenBank/DDBJ databases">
        <title>Genomic Encyclopedia of Type Strains, Phase IV (KMG-IV): sequencing the most valuable type-strain genomes for metagenomic binning, comparative biology and taxonomic classification.</title>
        <authorList>
            <person name="Goeker M."/>
        </authorList>
    </citation>
    <scope>NUCLEOTIDE SEQUENCE [LARGE SCALE GENOMIC DNA]</scope>
    <source>
        <strain evidence="3 4">DSM 45775</strain>
    </source>
</reference>
<dbReference type="InterPro" id="IPR005754">
    <property type="entry name" value="Sortase"/>
</dbReference>
<keyword evidence="1" id="KW-0378">Hydrolase</keyword>
<dbReference type="CDD" id="cd05829">
    <property type="entry name" value="Sortase_F"/>
    <property type="match status" value="1"/>
</dbReference>
<sequence length="221" mass="22755">MRRRPLLIAVAIALAALGLVLATIGLVGRSGPPTTQSTPAASAGPDPAGPAAGTAPRTTPLSDLRQRPASGPAPVSLDIPAIGVSTPVNSVGLNPDGTLEVPAPGPQYDQAAWYRGSPTPGRVGPSVILGHVDSAADGPSVFYDLGRLRPGDRVTVTVTDRSVRTFAVDGVRRVPKDAFPRLEVYGDTAGPELRLITCGGPFDAAERSYEDNTVVFAHLVP</sequence>
<name>A0A4R6VRQ8_9PSEU</name>
<dbReference type="Pfam" id="PF04203">
    <property type="entry name" value="Sortase"/>
    <property type="match status" value="1"/>
</dbReference>
<dbReference type="NCBIfam" id="NF033748">
    <property type="entry name" value="class_F_sortase"/>
    <property type="match status" value="1"/>
</dbReference>
<dbReference type="SUPFAM" id="SSF63817">
    <property type="entry name" value="Sortase"/>
    <property type="match status" value="1"/>
</dbReference>
<accession>A0A4R6VRQ8</accession>
<proteinExistence type="predicted"/>
<dbReference type="Gene3D" id="2.40.260.10">
    <property type="entry name" value="Sortase"/>
    <property type="match status" value="1"/>
</dbReference>
<comment type="caution">
    <text evidence="3">The sequence shown here is derived from an EMBL/GenBank/DDBJ whole genome shotgun (WGS) entry which is preliminary data.</text>
</comment>
<protein>
    <submittedName>
        <fullName evidence="3">Sortase family protein</fullName>
    </submittedName>
</protein>
<gene>
    <name evidence="3" type="ORF">EV188_101409</name>
</gene>
<dbReference type="EMBL" id="SNYO01000001">
    <property type="protein sequence ID" value="TDQ65160.1"/>
    <property type="molecule type" value="Genomic_DNA"/>
</dbReference>
<dbReference type="Proteomes" id="UP000295705">
    <property type="component" value="Unassembled WGS sequence"/>
</dbReference>
<dbReference type="GO" id="GO:0016787">
    <property type="term" value="F:hydrolase activity"/>
    <property type="evidence" value="ECO:0007669"/>
    <property type="project" value="UniProtKB-KW"/>
</dbReference>
<evidence type="ECO:0000256" key="2">
    <source>
        <dbReference type="SAM" id="MobiDB-lite"/>
    </source>
</evidence>
<dbReference type="InterPro" id="IPR023365">
    <property type="entry name" value="Sortase_dom-sf"/>
</dbReference>
<evidence type="ECO:0000313" key="3">
    <source>
        <dbReference type="EMBL" id="TDQ65160.1"/>
    </source>
</evidence>
<dbReference type="InterPro" id="IPR042001">
    <property type="entry name" value="Sortase_F"/>
</dbReference>
<organism evidence="3 4">
    <name type="scientific">Actinomycetospora succinea</name>
    <dbReference type="NCBI Taxonomy" id="663603"/>
    <lineage>
        <taxon>Bacteria</taxon>
        <taxon>Bacillati</taxon>
        <taxon>Actinomycetota</taxon>
        <taxon>Actinomycetes</taxon>
        <taxon>Pseudonocardiales</taxon>
        <taxon>Pseudonocardiaceae</taxon>
        <taxon>Actinomycetospora</taxon>
    </lineage>
</organism>
<feature type="region of interest" description="Disordered" evidence="2">
    <location>
        <begin position="32"/>
        <end position="79"/>
    </location>
</feature>
<dbReference type="RefSeq" id="WP_133824555.1">
    <property type="nucleotide sequence ID" value="NZ_BAABHR010000046.1"/>
</dbReference>
<evidence type="ECO:0000313" key="4">
    <source>
        <dbReference type="Proteomes" id="UP000295705"/>
    </source>
</evidence>